<feature type="chain" id="PRO_5046944474" evidence="1">
    <location>
        <begin position="21"/>
        <end position="235"/>
    </location>
</feature>
<dbReference type="InterPro" id="IPR016147">
    <property type="entry name" value="Pili_assmbl_chaperone_N"/>
</dbReference>
<accession>A0ABU4RRD4</accession>
<name>A0ABU4RRD4_9HYPH</name>
<sequence>MSRQCLFAFLFLVSPTLAQAAALHVSPVLIEKTAPAAAAALTVRNAGAEPMTVQTRVFRWVQVGGEDKLEPTADIAVSPPMMKLQPGVDNVVRIVRTSKQPIVSEQSYRVVVDELPVAGRARSGTVNFLVRHSIPVFFRPPTETPPAADWLATRSGRQITLTLNNRGQRRLRVADLLVKDASGAKVAQNSGLVGYALAGSTVRWTLPASGGAGPYNIEATSESGAIRAKAGQAPR</sequence>
<gene>
    <name evidence="3" type="ORF">SCD90_15170</name>
</gene>
<dbReference type="InterPro" id="IPR008962">
    <property type="entry name" value="PapD-like_sf"/>
</dbReference>
<reference evidence="3 4" key="1">
    <citation type="submission" date="2023-11" db="EMBL/GenBank/DDBJ databases">
        <authorList>
            <person name="Bao R."/>
        </authorList>
    </citation>
    <scope>NUCLEOTIDE SEQUENCE [LARGE SCALE GENOMIC DNA]</scope>
    <source>
        <strain evidence="3 4">PJ23</strain>
    </source>
</reference>
<dbReference type="Pfam" id="PF00345">
    <property type="entry name" value="PapD_N"/>
    <property type="match status" value="1"/>
</dbReference>
<dbReference type="InterPro" id="IPR013783">
    <property type="entry name" value="Ig-like_fold"/>
</dbReference>
<dbReference type="RefSeq" id="WP_319845543.1">
    <property type="nucleotide sequence ID" value="NZ_JAXAFJ010000012.1"/>
</dbReference>
<dbReference type="InterPro" id="IPR001829">
    <property type="entry name" value="Pili_assmbl_chaperone_bac"/>
</dbReference>
<evidence type="ECO:0000313" key="3">
    <source>
        <dbReference type="EMBL" id="MDX6807410.1"/>
    </source>
</evidence>
<dbReference type="SUPFAM" id="SSF49354">
    <property type="entry name" value="PapD-like"/>
    <property type="match status" value="1"/>
</dbReference>
<keyword evidence="4" id="KW-1185">Reference proteome</keyword>
<feature type="signal peptide" evidence="1">
    <location>
        <begin position="1"/>
        <end position="20"/>
    </location>
</feature>
<evidence type="ECO:0000259" key="2">
    <source>
        <dbReference type="Pfam" id="PF00345"/>
    </source>
</evidence>
<feature type="domain" description="Pili assembly chaperone N-terminal" evidence="2">
    <location>
        <begin position="24"/>
        <end position="141"/>
    </location>
</feature>
<dbReference type="EMBL" id="JAXAFJ010000012">
    <property type="protein sequence ID" value="MDX6807410.1"/>
    <property type="molecule type" value="Genomic_DNA"/>
</dbReference>
<dbReference type="Proteomes" id="UP001274321">
    <property type="component" value="Unassembled WGS sequence"/>
</dbReference>
<comment type="caution">
    <text evidence="3">The sequence shown here is derived from an EMBL/GenBank/DDBJ whole genome shotgun (WGS) entry which is preliminary data.</text>
</comment>
<organism evidence="3 4">
    <name type="scientific">Terrihabitans rhizophilus</name>
    <dbReference type="NCBI Taxonomy" id="3092662"/>
    <lineage>
        <taxon>Bacteria</taxon>
        <taxon>Pseudomonadati</taxon>
        <taxon>Pseudomonadota</taxon>
        <taxon>Alphaproteobacteria</taxon>
        <taxon>Hyphomicrobiales</taxon>
        <taxon>Terrihabitans</taxon>
    </lineage>
</organism>
<dbReference type="PANTHER" id="PTHR30251">
    <property type="entry name" value="PILUS ASSEMBLY CHAPERONE"/>
    <property type="match status" value="1"/>
</dbReference>
<dbReference type="Gene3D" id="2.60.40.10">
    <property type="entry name" value="Immunoglobulins"/>
    <property type="match status" value="1"/>
</dbReference>
<evidence type="ECO:0000256" key="1">
    <source>
        <dbReference type="SAM" id="SignalP"/>
    </source>
</evidence>
<proteinExistence type="predicted"/>
<protein>
    <submittedName>
        <fullName evidence="3">Molecular chaperone</fullName>
    </submittedName>
</protein>
<dbReference type="InterPro" id="IPR050643">
    <property type="entry name" value="Periplasmic_pilus_chap"/>
</dbReference>
<evidence type="ECO:0000313" key="4">
    <source>
        <dbReference type="Proteomes" id="UP001274321"/>
    </source>
</evidence>
<keyword evidence="1" id="KW-0732">Signal</keyword>
<dbReference type="PANTHER" id="PTHR30251:SF4">
    <property type="entry name" value="SLR1668 PROTEIN"/>
    <property type="match status" value="1"/>
</dbReference>
<dbReference type="PRINTS" id="PR00969">
    <property type="entry name" value="CHAPERONPILI"/>
</dbReference>